<dbReference type="GO" id="GO:0030677">
    <property type="term" value="C:ribonuclease P complex"/>
    <property type="evidence" value="ECO:0007669"/>
    <property type="project" value="TreeGrafter"/>
</dbReference>
<dbReference type="PANTHER" id="PTHR33992">
    <property type="entry name" value="RIBONUCLEASE P PROTEIN COMPONENT"/>
    <property type="match status" value="1"/>
</dbReference>
<comment type="caution">
    <text evidence="8">The sequence shown here is derived from an EMBL/GenBank/DDBJ whole genome shotgun (WGS) entry which is preliminary data.</text>
</comment>
<evidence type="ECO:0000256" key="3">
    <source>
        <dbReference type="ARBA" id="ARBA00022759"/>
    </source>
</evidence>
<keyword evidence="1 6" id="KW-0819">tRNA processing</keyword>
<keyword evidence="4 6" id="KW-0378">Hydrolase</keyword>
<accession>A0A4R6TY69</accession>
<evidence type="ECO:0000256" key="4">
    <source>
        <dbReference type="ARBA" id="ARBA00022801"/>
    </source>
</evidence>
<dbReference type="Gene3D" id="3.30.230.10">
    <property type="match status" value="1"/>
</dbReference>
<dbReference type="Pfam" id="PF00825">
    <property type="entry name" value="Ribonuclease_P"/>
    <property type="match status" value="1"/>
</dbReference>
<dbReference type="GO" id="GO:0004526">
    <property type="term" value="F:ribonuclease P activity"/>
    <property type="evidence" value="ECO:0007669"/>
    <property type="project" value="UniProtKB-UniRule"/>
</dbReference>
<comment type="catalytic activity">
    <reaction evidence="6">
        <text>Endonucleolytic cleavage of RNA, removing 5'-extranucleotides from tRNA precursor.</text>
        <dbReference type="EC" id="3.1.26.5"/>
    </reaction>
</comment>
<comment type="subunit">
    <text evidence="6">Consists of a catalytic RNA component (M1 or rnpB) and a protein subunit.</text>
</comment>
<dbReference type="GO" id="GO:0001682">
    <property type="term" value="P:tRNA 5'-leader removal"/>
    <property type="evidence" value="ECO:0007669"/>
    <property type="project" value="UniProtKB-UniRule"/>
</dbReference>
<evidence type="ECO:0000313" key="8">
    <source>
        <dbReference type="EMBL" id="TDQ37333.1"/>
    </source>
</evidence>
<dbReference type="InterPro" id="IPR000100">
    <property type="entry name" value="RNase_P"/>
</dbReference>
<sequence length="133" mass="15151">MNQGFGREKRLLDAKQFKAVFDSPDYRLSGRCLLVLARHNQLEHARLGLVVGKKNSKLAVTRNRIKRVFRDYFRLHQNELPSVDMVIITRRGIADLSASELRQELARQVNRLLRQSRSASTPPSVVQAGQSNA</sequence>
<comment type="function">
    <text evidence="6">RNaseP catalyzes the removal of the 5'-leader sequence from pre-tRNA to produce the mature 5'-terminus. It can also cleave other RNA substrates such as 4.5S RNA. The protein component plays an auxiliary but essential role in vivo by binding to the 5'-leader sequence and broadening the substrate specificity of the ribozyme.</text>
</comment>
<dbReference type="EMBL" id="SNYK01000008">
    <property type="protein sequence ID" value="TDQ37333.1"/>
    <property type="molecule type" value="Genomic_DNA"/>
</dbReference>
<keyword evidence="9" id="KW-1185">Reference proteome</keyword>
<keyword evidence="3 6" id="KW-0255">Endonuclease</keyword>
<dbReference type="Proteomes" id="UP000294575">
    <property type="component" value="Unassembled WGS sequence"/>
</dbReference>
<dbReference type="AlphaFoldDB" id="A0A4R6TY69"/>
<evidence type="ECO:0000313" key="9">
    <source>
        <dbReference type="Proteomes" id="UP000294575"/>
    </source>
</evidence>
<dbReference type="InterPro" id="IPR014721">
    <property type="entry name" value="Ribsml_uS5_D2-typ_fold_subgr"/>
</dbReference>
<organism evidence="8 9">
    <name type="scientific">Thiopseudomonas denitrificans</name>
    <dbReference type="NCBI Taxonomy" id="1501432"/>
    <lineage>
        <taxon>Bacteria</taxon>
        <taxon>Pseudomonadati</taxon>
        <taxon>Pseudomonadota</taxon>
        <taxon>Gammaproteobacteria</taxon>
        <taxon>Pseudomonadales</taxon>
        <taxon>Pseudomonadaceae</taxon>
        <taxon>Thiopseudomonas</taxon>
    </lineage>
</organism>
<dbReference type="GO" id="GO:0000049">
    <property type="term" value="F:tRNA binding"/>
    <property type="evidence" value="ECO:0007669"/>
    <property type="project" value="UniProtKB-UniRule"/>
</dbReference>
<dbReference type="InterPro" id="IPR020568">
    <property type="entry name" value="Ribosomal_Su5_D2-typ_SF"/>
</dbReference>
<comment type="similarity">
    <text evidence="6">Belongs to the RnpA family.</text>
</comment>
<name>A0A4R6TY69_9GAMM</name>
<dbReference type="OrthoDB" id="9796422at2"/>
<keyword evidence="2 6" id="KW-0540">Nuclease</keyword>
<dbReference type="EC" id="3.1.26.5" evidence="6 7"/>
<evidence type="ECO:0000256" key="2">
    <source>
        <dbReference type="ARBA" id="ARBA00022722"/>
    </source>
</evidence>
<evidence type="ECO:0000256" key="7">
    <source>
        <dbReference type="NCBIfam" id="TIGR00188"/>
    </source>
</evidence>
<dbReference type="RefSeq" id="WP_101495782.1">
    <property type="nucleotide sequence ID" value="NZ_LNJZ01000003.1"/>
</dbReference>
<dbReference type="HAMAP" id="MF_00227">
    <property type="entry name" value="RNase_P"/>
    <property type="match status" value="1"/>
</dbReference>
<protein>
    <recommendedName>
        <fullName evidence="6 7">Ribonuclease P protein component</fullName>
        <shortName evidence="6">RNase P protein</shortName>
        <shortName evidence="6">RNaseP protein</shortName>
        <ecNumber evidence="6 7">3.1.26.5</ecNumber>
    </recommendedName>
    <alternativeName>
        <fullName evidence="6">Protein C5</fullName>
    </alternativeName>
</protein>
<dbReference type="SUPFAM" id="SSF54211">
    <property type="entry name" value="Ribosomal protein S5 domain 2-like"/>
    <property type="match status" value="1"/>
</dbReference>
<keyword evidence="5 6" id="KW-0694">RNA-binding</keyword>
<evidence type="ECO:0000256" key="1">
    <source>
        <dbReference type="ARBA" id="ARBA00022694"/>
    </source>
</evidence>
<gene>
    <name evidence="6" type="primary">rnpA</name>
    <name evidence="8" type="ORF">DFQ45_108113</name>
</gene>
<proteinExistence type="inferred from homology"/>
<dbReference type="NCBIfam" id="TIGR00188">
    <property type="entry name" value="rnpA"/>
    <property type="match status" value="1"/>
</dbReference>
<evidence type="ECO:0000256" key="6">
    <source>
        <dbReference type="HAMAP-Rule" id="MF_00227"/>
    </source>
</evidence>
<evidence type="ECO:0000256" key="5">
    <source>
        <dbReference type="ARBA" id="ARBA00022884"/>
    </source>
</evidence>
<dbReference type="GO" id="GO:0042781">
    <property type="term" value="F:3'-tRNA processing endoribonuclease activity"/>
    <property type="evidence" value="ECO:0007669"/>
    <property type="project" value="TreeGrafter"/>
</dbReference>
<dbReference type="PANTHER" id="PTHR33992:SF1">
    <property type="entry name" value="RIBONUCLEASE P PROTEIN COMPONENT"/>
    <property type="match status" value="1"/>
</dbReference>
<reference evidence="8 9" key="1">
    <citation type="submission" date="2019-03" db="EMBL/GenBank/DDBJ databases">
        <title>Genomic Encyclopedia of Type Strains, Phase IV (KMG-IV): sequencing the most valuable type-strain genomes for metagenomic binning, comparative biology and taxonomic classification.</title>
        <authorList>
            <person name="Goeker M."/>
        </authorList>
    </citation>
    <scope>NUCLEOTIDE SEQUENCE [LARGE SCALE GENOMIC DNA]</scope>
    <source>
        <strain evidence="8 9">DSM 28679</strain>
    </source>
</reference>